<evidence type="ECO:0000313" key="1">
    <source>
        <dbReference type="EMBL" id="PTB86802.1"/>
    </source>
</evidence>
<dbReference type="AlphaFoldDB" id="A0A2T4CVG1"/>
<dbReference type="SUPFAM" id="SSF53850">
    <property type="entry name" value="Periplasmic binding protein-like II"/>
    <property type="match status" value="1"/>
</dbReference>
<dbReference type="EMBL" id="PYVN01000004">
    <property type="protein sequence ID" value="PTB86802.1"/>
    <property type="molecule type" value="Genomic_DNA"/>
</dbReference>
<comment type="caution">
    <text evidence="1">The sequence shown here is derived from an EMBL/GenBank/DDBJ whole genome shotgun (WGS) entry which is preliminary data.</text>
</comment>
<protein>
    <submittedName>
        <fullName evidence="1">Uncharacterized protein</fullName>
    </submittedName>
</protein>
<gene>
    <name evidence="1" type="ORF">C9940_00690</name>
</gene>
<name>A0A2T4CVG1_9GAMM</name>
<sequence>MSNLSKTLLLLCLLAAQSAGSTSLFDREVDIYTAEWAPYIDLMQSRGDLRELVEIALVDVGIKANWQQLNYYHSFQFIEQNKITAAFPYFKTVKRAERVIFSDPVFFIENAIFYDRVRYPNNFDIEGHTAAVVGGYSYGENIDALLGSTRTFANDQQALRALFNGEVDFVPMSSHVAEALTLEYFPNQYHRLAKSPQYSSASSVHLIAPKTVDGQAFMDSFNRGLVVAKKLVTEIDASIDANIFGRAGGIVSLNEADGYPIVTAIPIAVSASSHSIYLVPGTRAVVLDWSDAMMGSTNNEQIFSAMTELTKVRLLDGPHQGKVVMVRNLHIRIQE</sequence>
<dbReference type="Gene3D" id="3.40.190.10">
    <property type="entry name" value="Periplasmic binding protein-like II"/>
    <property type="match status" value="2"/>
</dbReference>
<accession>A0A2T4CVG1</accession>
<reference evidence="1" key="1">
    <citation type="submission" date="2018-03" db="EMBL/GenBank/DDBJ databases">
        <title>Cross-interface Injection: A General Nanoliter Liquid Handling Method Applied to Single Cells Genome Amplification Automated Nanoliter Liquid Handling Applied to Single Cell Multiple Displacement Amplification.</title>
        <authorList>
            <person name="Yun J."/>
            <person name="Xu P."/>
            <person name="Xu J."/>
            <person name="Dai X."/>
            <person name="Wang Y."/>
            <person name="Zheng X."/>
            <person name="Cao C."/>
            <person name="Yi Q."/>
            <person name="Zhu Y."/>
            <person name="Wang L."/>
            <person name="Dong Z."/>
            <person name="Huang Y."/>
            <person name="Huang L."/>
            <person name="Du W."/>
        </authorList>
    </citation>
    <scope>NUCLEOTIDE SEQUENCE [LARGE SCALE GENOMIC DNA]</scope>
    <source>
        <strain evidence="1">Z-D3-2</strain>
    </source>
</reference>
<proteinExistence type="predicted"/>
<organism evidence="1">
    <name type="scientific">Pseudidiomarina aestuarii</name>
    <dbReference type="NCBI Taxonomy" id="624146"/>
    <lineage>
        <taxon>Bacteria</taxon>
        <taxon>Pseudomonadati</taxon>
        <taxon>Pseudomonadota</taxon>
        <taxon>Gammaproteobacteria</taxon>
        <taxon>Alteromonadales</taxon>
        <taxon>Idiomarinaceae</taxon>
        <taxon>Pseudidiomarina</taxon>
    </lineage>
</organism>